<dbReference type="PANTHER" id="PTHR43378:SF2">
    <property type="entry name" value="UDP-3-O-ACYLGLUCOSAMINE N-ACYLTRANSFERASE 1, MITOCHONDRIAL-RELATED"/>
    <property type="match status" value="1"/>
</dbReference>
<dbReference type="GO" id="GO:0016020">
    <property type="term" value="C:membrane"/>
    <property type="evidence" value="ECO:0007669"/>
    <property type="project" value="GOC"/>
</dbReference>
<name>A0A1P8UHD3_9GAMM</name>
<feature type="domain" description="UDP-3-O-[3-hydroxymyristoyl] glucosamine N-acyltransferase non-repeat region" evidence="9">
    <location>
        <begin position="25"/>
        <end position="91"/>
    </location>
</feature>
<comment type="function">
    <text evidence="7">Catalyzes the N-acylation of UDP-3-O-acylglucosamine using 3-hydroxyacyl-ACP as the acyl donor. Is involved in the biosynthesis of lipid A, a phosphorylated glycolipid that anchors the lipopolysaccharide to the outer membrane of the cell.</text>
</comment>
<dbReference type="UniPathway" id="UPA00973"/>
<dbReference type="SUPFAM" id="SSF51161">
    <property type="entry name" value="Trimeric LpxA-like enzymes"/>
    <property type="match status" value="1"/>
</dbReference>
<comment type="pathway">
    <text evidence="7">Bacterial outer membrane biogenesis; LPS lipid A biosynthesis.</text>
</comment>
<dbReference type="PROSITE" id="PS00101">
    <property type="entry name" value="HEXAPEP_TRANSFERASES"/>
    <property type="match status" value="1"/>
</dbReference>
<dbReference type="Gene3D" id="1.20.5.170">
    <property type="match status" value="1"/>
</dbReference>
<dbReference type="Proteomes" id="UP000243807">
    <property type="component" value="Chromosome"/>
</dbReference>
<reference evidence="11 12" key="1">
    <citation type="submission" date="2017-01" db="EMBL/GenBank/DDBJ databases">
        <title>Draft sequence of Acidihalobacter ferrooxidans strain DSM 14175 (strain V8).</title>
        <authorList>
            <person name="Khaleque H.N."/>
            <person name="Ramsay J.P."/>
            <person name="Murphy R.J.T."/>
            <person name="Kaksonen A.H."/>
            <person name="Boxall N.J."/>
            <person name="Watkin E.L.J."/>
        </authorList>
    </citation>
    <scope>NUCLEOTIDE SEQUENCE [LARGE SCALE GENOMIC DNA]</scope>
    <source>
        <strain evidence="11 12">V8</strain>
    </source>
</reference>
<dbReference type="HAMAP" id="MF_00523">
    <property type="entry name" value="LpxD"/>
    <property type="match status" value="1"/>
</dbReference>
<dbReference type="EC" id="2.3.1.191" evidence="7"/>
<evidence type="ECO:0000256" key="1">
    <source>
        <dbReference type="ARBA" id="ARBA00022516"/>
    </source>
</evidence>
<keyword evidence="2 7" id="KW-0441">Lipid A biosynthesis</keyword>
<feature type="active site" description="Proton acceptor" evidence="7">
    <location>
        <position position="241"/>
    </location>
</feature>
<evidence type="ECO:0000313" key="11">
    <source>
        <dbReference type="EMBL" id="APZ43230.1"/>
    </source>
</evidence>
<evidence type="ECO:0000256" key="5">
    <source>
        <dbReference type="ARBA" id="ARBA00023098"/>
    </source>
</evidence>
<comment type="catalytic activity">
    <reaction evidence="7">
        <text>a UDP-3-O-[(3R)-3-hydroxyacyl]-alpha-D-glucosamine + a (3R)-hydroxyacyl-[ACP] = a UDP-2-N,3-O-bis[(3R)-3-hydroxyacyl]-alpha-D-glucosamine + holo-[ACP] + H(+)</text>
        <dbReference type="Rhea" id="RHEA:53836"/>
        <dbReference type="Rhea" id="RHEA-COMP:9685"/>
        <dbReference type="Rhea" id="RHEA-COMP:9945"/>
        <dbReference type="ChEBI" id="CHEBI:15378"/>
        <dbReference type="ChEBI" id="CHEBI:64479"/>
        <dbReference type="ChEBI" id="CHEBI:78827"/>
        <dbReference type="ChEBI" id="CHEBI:137740"/>
        <dbReference type="ChEBI" id="CHEBI:137748"/>
        <dbReference type="EC" id="2.3.1.191"/>
    </reaction>
</comment>
<organism evidence="11 12">
    <name type="scientific">Acidihalobacter ferrooxydans</name>
    <dbReference type="NCBI Taxonomy" id="1765967"/>
    <lineage>
        <taxon>Bacteria</taxon>
        <taxon>Pseudomonadati</taxon>
        <taxon>Pseudomonadota</taxon>
        <taxon>Gammaproteobacteria</taxon>
        <taxon>Chromatiales</taxon>
        <taxon>Ectothiorhodospiraceae</taxon>
        <taxon>Acidihalobacter</taxon>
    </lineage>
</organism>
<feature type="domain" description="Mannose-1-phosphate guanyltransferase C-terminal" evidence="10">
    <location>
        <begin position="104"/>
        <end position="183"/>
    </location>
</feature>
<dbReference type="Gene3D" id="2.160.10.10">
    <property type="entry name" value="Hexapeptide repeat proteins"/>
    <property type="match status" value="1"/>
</dbReference>
<evidence type="ECO:0000259" key="9">
    <source>
        <dbReference type="Pfam" id="PF04613"/>
    </source>
</evidence>
<comment type="subunit">
    <text evidence="7">Homotrimer.</text>
</comment>
<dbReference type="STRING" id="1765967.BW247_09105"/>
<evidence type="ECO:0000256" key="7">
    <source>
        <dbReference type="HAMAP-Rule" id="MF_00523"/>
    </source>
</evidence>
<feature type="coiled-coil region" evidence="8">
    <location>
        <begin position="325"/>
        <end position="352"/>
    </location>
</feature>
<gene>
    <name evidence="7" type="primary">lpxD</name>
    <name evidence="11" type="ORF">BW247_09105</name>
</gene>
<dbReference type="InterPro" id="IPR056729">
    <property type="entry name" value="GMPPB_C"/>
</dbReference>
<dbReference type="GO" id="GO:0009245">
    <property type="term" value="P:lipid A biosynthetic process"/>
    <property type="evidence" value="ECO:0007669"/>
    <property type="project" value="UniProtKB-UniRule"/>
</dbReference>
<protein>
    <recommendedName>
        <fullName evidence="7">UDP-3-O-acylglucosamine N-acyltransferase</fullName>
        <ecNumber evidence="7">2.3.1.191</ecNumber>
    </recommendedName>
</protein>
<dbReference type="InterPro" id="IPR020573">
    <property type="entry name" value="UDP_GlcNAc_AcTrfase_non-rep"/>
</dbReference>
<comment type="similarity">
    <text evidence="7">Belongs to the transferase hexapeptide repeat family. LpxD subfamily.</text>
</comment>
<dbReference type="Pfam" id="PF25087">
    <property type="entry name" value="GMPPB_C"/>
    <property type="match status" value="1"/>
</dbReference>
<evidence type="ECO:0000256" key="3">
    <source>
        <dbReference type="ARBA" id="ARBA00022679"/>
    </source>
</evidence>
<dbReference type="InterPro" id="IPR007691">
    <property type="entry name" value="LpxD"/>
</dbReference>
<dbReference type="NCBIfam" id="TIGR01853">
    <property type="entry name" value="lipid_A_lpxD"/>
    <property type="match status" value="1"/>
</dbReference>
<dbReference type="KEGG" id="afy:BW247_09105"/>
<dbReference type="OrthoDB" id="9784739at2"/>
<dbReference type="Gene3D" id="3.40.1390.10">
    <property type="entry name" value="MurE/MurF, N-terminal domain"/>
    <property type="match status" value="1"/>
</dbReference>
<dbReference type="RefSeq" id="WP_076836871.1">
    <property type="nucleotide sequence ID" value="NZ_CP019434.1"/>
</dbReference>
<dbReference type="InterPro" id="IPR011004">
    <property type="entry name" value="Trimer_LpxA-like_sf"/>
</dbReference>
<dbReference type="PANTHER" id="PTHR43378">
    <property type="entry name" value="UDP-3-O-ACYLGLUCOSAMINE N-ACYLTRANSFERASE"/>
    <property type="match status" value="1"/>
</dbReference>
<dbReference type="GO" id="GO:0103118">
    <property type="term" value="F:UDP-3-O-[(3R)-3-hydroxyacyl]-glucosamine N-acyltransferase activity"/>
    <property type="evidence" value="ECO:0007669"/>
    <property type="project" value="UniProtKB-EC"/>
</dbReference>
<dbReference type="Pfam" id="PF00132">
    <property type="entry name" value="Hexapep"/>
    <property type="match status" value="1"/>
</dbReference>
<evidence type="ECO:0000256" key="6">
    <source>
        <dbReference type="ARBA" id="ARBA00023315"/>
    </source>
</evidence>
<dbReference type="InterPro" id="IPR018357">
    <property type="entry name" value="Hexapep_transf_CS"/>
</dbReference>
<keyword evidence="4 7" id="KW-0677">Repeat</keyword>
<evidence type="ECO:0000256" key="8">
    <source>
        <dbReference type="SAM" id="Coils"/>
    </source>
</evidence>
<proteinExistence type="inferred from homology"/>
<dbReference type="GO" id="GO:0016410">
    <property type="term" value="F:N-acyltransferase activity"/>
    <property type="evidence" value="ECO:0007669"/>
    <property type="project" value="InterPro"/>
</dbReference>
<evidence type="ECO:0000313" key="12">
    <source>
        <dbReference type="Proteomes" id="UP000243807"/>
    </source>
</evidence>
<keyword evidence="8" id="KW-0175">Coiled coil</keyword>
<evidence type="ECO:0000256" key="4">
    <source>
        <dbReference type="ARBA" id="ARBA00022737"/>
    </source>
</evidence>
<dbReference type="NCBIfam" id="NF002060">
    <property type="entry name" value="PRK00892.1"/>
    <property type="match status" value="1"/>
</dbReference>
<dbReference type="AlphaFoldDB" id="A0A1P8UHD3"/>
<keyword evidence="5 7" id="KW-0443">Lipid metabolism</keyword>
<keyword evidence="6 7" id="KW-0012">Acyltransferase</keyword>
<dbReference type="EMBL" id="CP019434">
    <property type="protein sequence ID" value="APZ43230.1"/>
    <property type="molecule type" value="Genomic_DNA"/>
</dbReference>
<dbReference type="CDD" id="cd03352">
    <property type="entry name" value="LbH_LpxD"/>
    <property type="match status" value="1"/>
</dbReference>
<keyword evidence="1 7" id="KW-0444">Lipid biosynthesis</keyword>
<evidence type="ECO:0000259" key="10">
    <source>
        <dbReference type="Pfam" id="PF25087"/>
    </source>
</evidence>
<dbReference type="InterPro" id="IPR001451">
    <property type="entry name" value="Hexapep"/>
</dbReference>
<dbReference type="Pfam" id="PF04613">
    <property type="entry name" value="LpxD"/>
    <property type="match status" value="1"/>
</dbReference>
<accession>A0A1P8UHD3</accession>
<keyword evidence="3 7" id="KW-0808">Transferase</keyword>
<keyword evidence="12" id="KW-1185">Reference proteome</keyword>
<evidence type="ECO:0000256" key="2">
    <source>
        <dbReference type="ARBA" id="ARBA00022556"/>
    </source>
</evidence>
<sequence length="355" mass="37126">MNSSGRTLGQLAQLLNARLIGCADAQVDCAAALSSATATALTFMVGRRHLEELRHTKAGAVLLEERWARQCPVPALIVDNPHVAFARALTLLYPSRSNESGIHPSATIAPDAQIAPTASIGPNVVISAGCRIDDEVVIGPGCVLMEKARIGTGSQLVARVFVGADCRIGQRCLVHPGVVIGADGFGLAQENGRWLKVPQIGRAVIGDDVEIGANTTIDRGAVEDTLIGDGVKLDNLIQIAHNVQIGENTAIAGCVGIAGSAIVGSGCTIGGGVGIAGHLKIADNVHVTGMSLVASDLERSGPYSSSLPAQSMRQWQKNAARLRHLDDMARTLKRLETEVATLRSTIESSDNKKHL</sequence>